<feature type="transmembrane region" description="Helical" evidence="1">
    <location>
        <begin position="84"/>
        <end position="102"/>
    </location>
</feature>
<keyword evidence="1" id="KW-0472">Membrane</keyword>
<organism evidence="2 3">
    <name type="scientific">Actinoplanes digitatis</name>
    <dbReference type="NCBI Taxonomy" id="1868"/>
    <lineage>
        <taxon>Bacteria</taxon>
        <taxon>Bacillati</taxon>
        <taxon>Actinomycetota</taxon>
        <taxon>Actinomycetes</taxon>
        <taxon>Micromonosporales</taxon>
        <taxon>Micromonosporaceae</taxon>
        <taxon>Actinoplanes</taxon>
    </lineage>
</organism>
<dbReference type="RefSeq" id="WP_184994370.1">
    <property type="nucleotide sequence ID" value="NZ_BOMK01000042.1"/>
</dbReference>
<evidence type="ECO:0000256" key="1">
    <source>
        <dbReference type="SAM" id="Phobius"/>
    </source>
</evidence>
<evidence type="ECO:0008006" key="4">
    <source>
        <dbReference type="Google" id="ProtNLM"/>
    </source>
</evidence>
<evidence type="ECO:0000313" key="3">
    <source>
        <dbReference type="Proteomes" id="UP000578112"/>
    </source>
</evidence>
<name>A0A7W7HY95_9ACTN</name>
<feature type="transmembrane region" description="Helical" evidence="1">
    <location>
        <begin position="191"/>
        <end position="214"/>
    </location>
</feature>
<dbReference type="Proteomes" id="UP000578112">
    <property type="component" value="Unassembled WGS sequence"/>
</dbReference>
<evidence type="ECO:0000313" key="2">
    <source>
        <dbReference type="EMBL" id="MBB4763003.1"/>
    </source>
</evidence>
<keyword evidence="1" id="KW-0812">Transmembrane</keyword>
<feature type="transmembrane region" description="Helical" evidence="1">
    <location>
        <begin position="114"/>
        <end position="136"/>
    </location>
</feature>
<comment type="caution">
    <text evidence="2">The sequence shown here is derived from an EMBL/GenBank/DDBJ whole genome shotgun (WGS) entry which is preliminary data.</text>
</comment>
<feature type="transmembrane region" description="Helical" evidence="1">
    <location>
        <begin position="226"/>
        <end position="248"/>
    </location>
</feature>
<accession>A0A7W7HY95</accession>
<keyword evidence="1" id="KW-1133">Transmembrane helix</keyword>
<proteinExistence type="predicted"/>
<keyword evidence="3" id="KW-1185">Reference proteome</keyword>
<gene>
    <name evidence="2" type="ORF">BJ971_003559</name>
</gene>
<dbReference type="AlphaFoldDB" id="A0A7W7HY95"/>
<reference evidence="2 3" key="1">
    <citation type="submission" date="2020-08" db="EMBL/GenBank/DDBJ databases">
        <title>Sequencing the genomes of 1000 actinobacteria strains.</title>
        <authorList>
            <person name="Klenk H.-P."/>
        </authorList>
    </citation>
    <scope>NUCLEOTIDE SEQUENCE [LARGE SCALE GENOMIC DNA]</scope>
    <source>
        <strain evidence="2 3">DSM 43149</strain>
    </source>
</reference>
<dbReference type="EMBL" id="JACHNH010000001">
    <property type="protein sequence ID" value="MBB4763003.1"/>
    <property type="molecule type" value="Genomic_DNA"/>
</dbReference>
<protein>
    <recommendedName>
        <fullName evidence="4">Tat (Twin-arginine translocation) pathway signal sequence</fullName>
    </recommendedName>
</protein>
<sequence>MRGHLEHLRAALLAALTATLVAAFVVGPRLLAALGPGGGFDSERELSAALGAEFPGYWRSGGRDLPPGLDRAVDYWFRYHVAKAVFAALLLIVLVALGVLLWRAFRRGGRGPLLAPAGVVVVALGLFATVALMANIQGAAAPFASALPMVASGGDPAGALDQVRRELDAAATGGGRFSPPLAVMIGDFARFHVVLAVVAAVVAAVLIGVSAVLWRRFAAADRRTGRVLGSFGVLSALSSLVLVVVAAANASTAADPAPALLAFFNGGW</sequence>